<dbReference type="EMBL" id="KZ679008">
    <property type="protein sequence ID" value="PSS22847.1"/>
    <property type="molecule type" value="Genomic_DNA"/>
</dbReference>
<dbReference type="GeneID" id="36577197"/>
<evidence type="ECO:0000259" key="1">
    <source>
        <dbReference type="Pfam" id="PF13472"/>
    </source>
</evidence>
<dbReference type="RefSeq" id="XP_024722893.1">
    <property type="nucleotide sequence ID" value="XM_024869116.1"/>
</dbReference>
<dbReference type="Proteomes" id="UP000241818">
    <property type="component" value="Unassembled WGS sequence"/>
</dbReference>
<dbReference type="PANTHER" id="PTHR30383:SF19">
    <property type="entry name" value="FIBRONECTIN TYPE-III DOMAIN-CONTAINING PROTEIN"/>
    <property type="match status" value="1"/>
</dbReference>
<dbReference type="OrthoDB" id="408760at2759"/>
<reference evidence="2 3" key="1">
    <citation type="journal article" date="2018" name="New Phytol.">
        <title>Comparative genomics and transcriptomics depict ericoid mycorrhizal fungi as versatile saprotrophs and plant mutualists.</title>
        <authorList>
            <person name="Martino E."/>
            <person name="Morin E."/>
            <person name="Grelet G.A."/>
            <person name="Kuo A."/>
            <person name="Kohler A."/>
            <person name="Daghino S."/>
            <person name="Barry K.W."/>
            <person name="Cichocki N."/>
            <person name="Clum A."/>
            <person name="Dockter R.B."/>
            <person name="Hainaut M."/>
            <person name="Kuo R.C."/>
            <person name="LaButti K."/>
            <person name="Lindahl B.D."/>
            <person name="Lindquist E.A."/>
            <person name="Lipzen A."/>
            <person name="Khouja H.R."/>
            <person name="Magnuson J."/>
            <person name="Murat C."/>
            <person name="Ohm R.A."/>
            <person name="Singer S.W."/>
            <person name="Spatafora J.W."/>
            <person name="Wang M."/>
            <person name="Veneault-Fourrey C."/>
            <person name="Henrissat B."/>
            <person name="Grigoriev I.V."/>
            <person name="Martin F.M."/>
            <person name="Perotto S."/>
        </authorList>
    </citation>
    <scope>NUCLEOTIDE SEQUENCE [LARGE SCALE GENOMIC DNA]</scope>
    <source>
        <strain evidence="2 3">ATCC 22711</strain>
    </source>
</reference>
<gene>
    <name evidence="2" type="ORF">M430DRAFT_64556</name>
</gene>
<keyword evidence="3" id="KW-1185">Reference proteome</keyword>
<sequence length="233" mass="25881">MRPLSILCFGNSLTAGWTKSGSVWHPYAGSLVSSLEEYLPSTNITTDVQGLPGDQAVSPPGSFLPRMKTLYQENENPYDWAIILGGTNDLKMTSSGDNIWNALKEVYEIPLQAGTKVLALTVPECGDCDFPPTLGAERDHLNDLILSHEAENFNTFDLLSAIPYFSMPEDQRKEIWDDGTHLTEAGYDLMGTLLSERLLQLILETEVSEKGTQSHFKGELKTRKKVMKAKKVK</sequence>
<dbReference type="CDD" id="cd00229">
    <property type="entry name" value="SGNH_hydrolase"/>
    <property type="match status" value="1"/>
</dbReference>
<name>A0A2T3B7M8_AMORE</name>
<evidence type="ECO:0000313" key="2">
    <source>
        <dbReference type="EMBL" id="PSS22847.1"/>
    </source>
</evidence>
<dbReference type="InterPro" id="IPR013830">
    <property type="entry name" value="SGNH_hydro"/>
</dbReference>
<dbReference type="AlphaFoldDB" id="A0A2T3B7M8"/>
<dbReference type="PANTHER" id="PTHR30383">
    <property type="entry name" value="THIOESTERASE 1/PROTEASE 1/LYSOPHOSPHOLIPASE L1"/>
    <property type="match status" value="1"/>
</dbReference>
<dbReference type="InParanoid" id="A0A2T3B7M8"/>
<evidence type="ECO:0000313" key="3">
    <source>
        <dbReference type="Proteomes" id="UP000241818"/>
    </source>
</evidence>
<protein>
    <recommendedName>
        <fullName evidence="1">SGNH hydrolase-type esterase domain-containing protein</fullName>
    </recommendedName>
</protein>
<proteinExistence type="predicted"/>
<dbReference type="GO" id="GO:0004622">
    <property type="term" value="F:phosphatidylcholine lysophospholipase activity"/>
    <property type="evidence" value="ECO:0007669"/>
    <property type="project" value="TreeGrafter"/>
</dbReference>
<organism evidence="2 3">
    <name type="scientific">Amorphotheca resinae ATCC 22711</name>
    <dbReference type="NCBI Taxonomy" id="857342"/>
    <lineage>
        <taxon>Eukaryota</taxon>
        <taxon>Fungi</taxon>
        <taxon>Dikarya</taxon>
        <taxon>Ascomycota</taxon>
        <taxon>Pezizomycotina</taxon>
        <taxon>Leotiomycetes</taxon>
        <taxon>Helotiales</taxon>
        <taxon>Amorphothecaceae</taxon>
        <taxon>Amorphotheca</taxon>
    </lineage>
</organism>
<dbReference type="Pfam" id="PF13472">
    <property type="entry name" value="Lipase_GDSL_2"/>
    <property type="match status" value="1"/>
</dbReference>
<dbReference type="SUPFAM" id="SSF52266">
    <property type="entry name" value="SGNH hydrolase"/>
    <property type="match status" value="1"/>
</dbReference>
<feature type="domain" description="SGNH hydrolase-type esterase" evidence="1">
    <location>
        <begin position="8"/>
        <end position="189"/>
    </location>
</feature>
<dbReference type="Gene3D" id="3.40.50.1110">
    <property type="entry name" value="SGNH hydrolase"/>
    <property type="match status" value="1"/>
</dbReference>
<dbReference type="InterPro" id="IPR051532">
    <property type="entry name" value="Ester_Hydrolysis_Enzymes"/>
</dbReference>
<dbReference type="InterPro" id="IPR036514">
    <property type="entry name" value="SGNH_hydro_sf"/>
</dbReference>
<accession>A0A2T3B7M8</accession>